<dbReference type="PANTHER" id="PTHR11139:SF71">
    <property type="entry name" value="SERINE_THREONINE-PROTEIN KINASE SMG1"/>
    <property type="match status" value="1"/>
</dbReference>
<dbReference type="Gene3D" id="3.30.1010.10">
    <property type="entry name" value="Phosphatidylinositol 3-kinase Catalytic Subunit, Chain A, domain 4"/>
    <property type="match status" value="1"/>
</dbReference>
<dbReference type="Gene3D" id="1.10.1070.11">
    <property type="entry name" value="Phosphatidylinositol 3-/4-kinase, catalytic domain"/>
    <property type="match status" value="1"/>
</dbReference>
<reference evidence="16" key="1">
    <citation type="submission" date="2023-07" db="EMBL/GenBank/DDBJ databases">
        <title>draft genome sequence of fig (Ficus carica).</title>
        <authorList>
            <person name="Takahashi T."/>
            <person name="Nishimura K."/>
        </authorList>
    </citation>
    <scope>NUCLEOTIDE SEQUENCE</scope>
</reference>
<dbReference type="PROSITE" id="PS00916">
    <property type="entry name" value="PI3_4_KINASE_2"/>
    <property type="match status" value="1"/>
</dbReference>
<proteinExistence type="inferred from homology"/>
<dbReference type="InterPro" id="IPR011009">
    <property type="entry name" value="Kinase-like_dom_sf"/>
</dbReference>
<feature type="region of interest" description="Disordered" evidence="12">
    <location>
        <begin position="3582"/>
        <end position="3629"/>
    </location>
</feature>
<accession>A0AA87ZPV2</accession>
<dbReference type="InterPro" id="IPR039414">
    <property type="entry name" value="SMG1_PIKKc"/>
</dbReference>
<evidence type="ECO:0000259" key="14">
    <source>
        <dbReference type="PROSITE" id="PS51189"/>
    </source>
</evidence>
<keyword evidence="4" id="KW-0808">Transferase</keyword>
<evidence type="ECO:0000259" key="13">
    <source>
        <dbReference type="PROSITE" id="PS50290"/>
    </source>
</evidence>
<comment type="similarity">
    <text evidence="1">Belongs to the PI3/PI4-kinase family.</text>
</comment>
<dbReference type="GO" id="GO:0005634">
    <property type="term" value="C:nucleus"/>
    <property type="evidence" value="ECO:0007669"/>
    <property type="project" value="TreeGrafter"/>
</dbReference>
<feature type="coiled-coil region" evidence="11">
    <location>
        <begin position="2588"/>
        <end position="2622"/>
    </location>
</feature>
<comment type="caution">
    <text evidence="16">The sequence shown here is derived from an EMBL/GenBank/DDBJ whole genome shotgun (WGS) entry which is preliminary data.</text>
</comment>
<comment type="catalytic activity">
    <reaction evidence="10">
        <text>L-seryl-[protein] + ATP = O-phospho-L-seryl-[protein] + ADP + H(+)</text>
        <dbReference type="Rhea" id="RHEA:17989"/>
        <dbReference type="Rhea" id="RHEA-COMP:9863"/>
        <dbReference type="Rhea" id="RHEA-COMP:11604"/>
        <dbReference type="ChEBI" id="CHEBI:15378"/>
        <dbReference type="ChEBI" id="CHEBI:29999"/>
        <dbReference type="ChEBI" id="CHEBI:30616"/>
        <dbReference type="ChEBI" id="CHEBI:83421"/>
        <dbReference type="ChEBI" id="CHEBI:456216"/>
        <dbReference type="EC" id="2.7.11.1"/>
    </reaction>
</comment>
<dbReference type="Pfam" id="PF00454">
    <property type="entry name" value="PI3_PI4_kinase"/>
    <property type="match status" value="1"/>
</dbReference>
<evidence type="ECO:0000256" key="8">
    <source>
        <dbReference type="ARBA" id="ARBA00023161"/>
    </source>
</evidence>
<comment type="catalytic activity">
    <reaction evidence="9">
        <text>L-threonyl-[protein] + ATP = O-phospho-L-threonyl-[protein] + ADP + H(+)</text>
        <dbReference type="Rhea" id="RHEA:46608"/>
        <dbReference type="Rhea" id="RHEA-COMP:11060"/>
        <dbReference type="Rhea" id="RHEA-COMP:11605"/>
        <dbReference type="ChEBI" id="CHEBI:15378"/>
        <dbReference type="ChEBI" id="CHEBI:30013"/>
        <dbReference type="ChEBI" id="CHEBI:30616"/>
        <dbReference type="ChEBI" id="CHEBI:61977"/>
        <dbReference type="ChEBI" id="CHEBI:456216"/>
        <dbReference type="EC" id="2.7.11.1"/>
    </reaction>
</comment>
<evidence type="ECO:0000256" key="5">
    <source>
        <dbReference type="ARBA" id="ARBA00022741"/>
    </source>
</evidence>
<keyword evidence="8" id="KW-0866">Nonsense-mediated mRNA decay</keyword>
<dbReference type="InterPro" id="IPR050517">
    <property type="entry name" value="DDR_Repair_Kinase"/>
</dbReference>
<evidence type="ECO:0000256" key="12">
    <source>
        <dbReference type="SAM" id="MobiDB-lite"/>
    </source>
</evidence>
<dbReference type="FunFam" id="1.10.1070.11:FF:000023">
    <property type="entry name" value="serine/threonine-protein kinase SMG1 isoform X1"/>
    <property type="match status" value="1"/>
</dbReference>
<feature type="domain" description="PI3K/PI4K catalytic" evidence="13">
    <location>
        <begin position="2007"/>
        <end position="2348"/>
    </location>
</feature>
<feature type="compositionally biased region" description="Basic and acidic residues" evidence="12">
    <location>
        <begin position="3702"/>
        <end position="3714"/>
    </location>
</feature>
<dbReference type="Pfam" id="PF15785">
    <property type="entry name" value="SMG1"/>
    <property type="match status" value="1"/>
</dbReference>
<dbReference type="PROSITE" id="PS51189">
    <property type="entry name" value="FAT"/>
    <property type="match status" value="1"/>
</dbReference>
<dbReference type="Pfam" id="PF02260">
    <property type="entry name" value="FATC"/>
    <property type="match status" value="1"/>
</dbReference>
<evidence type="ECO:0000313" key="17">
    <source>
        <dbReference type="Proteomes" id="UP001187192"/>
    </source>
</evidence>
<evidence type="ECO:0000256" key="6">
    <source>
        <dbReference type="ARBA" id="ARBA00022777"/>
    </source>
</evidence>
<feature type="region of interest" description="Disordered" evidence="12">
    <location>
        <begin position="3690"/>
        <end position="3715"/>
    </location>
</feature>
<keyword evidence="17" id="KW-1185">Reference proteome</keyword>
<sequence>MQGLHHQQQQLAALLSAALPKDDSASSPSLAAAAATASTSDAGDDSARIAAVNSLHRAILFPHNSLLVTHSATFLAQGFSQLLSDKSYSVRQAAAVAYGGLCAVLCSIPITSNGRQNHVLLGSLVDRFIGWALPLLSNVIASDGTTELALESLREFLNVGDVSAIERFALPILKACQVLLEDERTSLSLLHQILGVLTLISLKFSRTFQPHFLDIVDLLLGWALVPDLAEPDRRIIMDSFLQFQKHWVGNLQFSLGLLSKFLGDMDALLQDGTPGTPQLFRRLLALLLCFSTVLQSTASGLLEMNLLEQISDPLIRTVPRLLGCLSMVGQKFGWSEWMGDLWKCLTLLAEILCERFSAFYSLAVNILFQSLEMNSTTLTVGAGNVTSFQIHGVLKTNLQLLSLQKFGLLPSAVQRILQFDAPISQLRLHPNHLVTGSSSATYIFLLQHGNNDVVQQAIASLTEELELLKGMLAKSLGHVDGVVSIENYKSHSKLELFALVKFDLKVLLTCVLLGEDTNLICQPDVAAVYLRRSEKLISFLLEKLNPFDLLIQSYAELQVSVIKTLERLSEVEFLKKYSARNQNSGRSSVEVSAEKNLPDSCFRNELSAVIIEHLRKYNILFVKALNVSSPLAVKVVTLGWIQRFCENIIATYKNSNPKNYFDEVFGYAGIISNVVFSVLNAAHDGEPKVRSHVALVLKLLLQARLVHPAYFYPIAEVVLEKLGDPDNAIKNEFVMLLAHVLPTTMYACGLHDYGKSNLSRSEVLKLGNNSNFHWKQVFCLKQLHHQLHAPQLVSILSYISQRWKVPLSSWIQRLILGCRRSKDSTSNQLEETGNFGANAVWLDVKVDEDILEKNCSVNNLAGAWWAIHEAARYCISMRLRTNLGGPTQTFAALERMLLDVAHLLQLDNEQNDGNLSMIGVSGAHLLPMRLLLDFVEALKKNVYNAYEGSVVLPLASRSSSLFFRANKKVCEEWFSRICEPMMNAGLALQCHDATVQYCTLRLQELINLVTLALKDKSRAQVADHVHGIRNRFSADILRVLRHMALALCKSQESEALIGLHRWVSMTFSSLFGEENMSRSNGAILEPFSWISGLVLQAEGQYEKAAAHFALLLQSEESLSSLGSDGVQFVIARAIESYAAVCDWKSLESWLLDLQALRAKHAGKSYSGALTTTGNEINAIHALARYDEGDFQATWACLDLTPKSSGELTLDPKLALRRSDQMLLQAMLLQTEGKEEKVAQELHKARSMLEETFSVLPLDGLREAAAYAIQLHCIFAFEDGYRLRGSQDELKQLPSILSSFLQSTPSPLNRIYQDCNQWLKVLRVYQTISPTSPVTLKLCTDLLSLARKKNNLMLASRLKMYLKDHIPSFSEKKYRDLLISYLQFEDFMLLYAENKFEDALMNLWSFVRPCVVSPESLVSDVDDSFLKAKACLKLSLWLRQSYSSEPRRNKIVHEMLSDFVASFDRDGSAFEDENLNCSPTVGPLIEEIVGTATKLSTLLCPTMGKSWISYASWCLSQARNSLLNPQENVLHACSFSSILAPEVLPGRFSLTEDERIRIECMILQLLQHKFAGDARDSKDEQEFNFSFNSAEHLRNDNHTKVLVQQVVNLIEASAGAPGAENSSDESFSATLASQLKVCFLCTNYGLNESEILSVVDDLVEVWWSLRKRRVSLFGHAAHGFIQYLSYSSAKICDGQLAGFDREPLKQKTGSYTIRATLYILHILLNYGVELKETLEPALSTVPLSPWQDVTPQLFARLTSHPEQVVRNQLEGLLMRLAKQSPSSIVYPTLVDVNANEEKPPQELQHLLSCLNELYPRLVQDVQLMINELGNVTVLWEELWLGTLQDLHTDVMRRINLLKEEAARIAENVTLSQSEKNKINAAKYSAMMAPIVVALERRLASTSRNPETPHEVWFHQEYREQLKSAILTFKTPPASAAALGDVWRPFDNIAASLASYQRKSSVSLREVAPQLASLSSSDVPMPGLERHGTISESDISGASHQGIVTIASFTEQVEILSTKTKPKKLVILGSDGQKYTYLLKGREDLRLDARIMQLLQAINGFLRVSPETHRHSLGVRYYSVTPISGRAGLIQWVDNVISIYSVFKSWQTRVQLAQISAMSGGNSKTSVPPPVPRPSDMFYGKIIPALKDKGIRRVISRRDWPHEVKHRVLLDLMKETPRQLLHQEIWCASEGFRAFSSKLKRYSGSVAAMSMVGHILGLGDRHLDNILVDFCSGDIVHIDYNVCFDKGQRLKVPEIVPFRLTQTIEAALGLTGIEGSFRANCEAVIGVLRKNKDILLMLLEVFVWDPLVEWTRGDFHDDAAIGGEERKGMELAVSLSLFASRVQEIRVPLQEHHDILLATIPAVESALERFADVLNQYEVASAIFYQADQERSNLILHETSAKSIVAEATSNSEKTCASYEIQSREFSQAKAVVAEKSQEAATWIEQHGRILDALRSNLIPEINAHMELSSMQEALSLSSAVLVAGVPLTIVPEPTQVQCRDIDMEVSDLVSELDVGLSSSLTALQIYSLALQRILPLNYLTTSAVHGWAQVLQLSIGALSSDILSLTRRQAAEFIAKSHGANLDSVKQSHSDLCLQVDNYALEIEKLEEERVELENSIGFETESKAKDRLLSAFMKYMQSAGLGRKEDASPLIQSGQPKHDGKRDNRLQEELEEKKEKILCVLNIAVGSLYNEVKRRLLNIFSYSNGGGSSKNRFQYEFDTVFCEIEEQVEKCMLVTGFVSELRQLIGAPSVDPDEDNPEFNYEKNWASVFKASLLYCKNLIDQMTEVVLPDVMKSAVSLNSEVMDAFGSISQIRGSIDSALERFVEIKMERASLVELEQNYFIKVGLITEQQLALEEAAVKGRDHLSWEEAEELASQEEMCRAQLNQLQQSWNQRDARTSSLTKREADIKNTLVLSERQFQSLAGVEEERALNVLGVKAILTTLFMPFSEMESIDRAFSSIGSSFLSQSHEISEIADLLNSGHPISEYCWKFGKLLGSQSFFVWKIGVVDTFLDSCLHDVSSSVDKNFGLDQLFSLLKRKLKMQLQEHIGKYLEERVTPTLLACLDKENEHLKQLTEAAKEHTLDQVKKDMGLITRVQHMLEEYCNTHETARAARSAASLMKRQEKELREALHKTGLEIVQMEWMHDATLNPSHNSRIILQKFLACDDCLYPIIMNFSRPKLLETIQSAMSKIARSVECLQACERTSLTAEGQLERAMGWACGGPSSNATGNPSSKTSGIPPEFHSHLMRRRKLLWEAREKASDIIKISMSILEFEASRDGIFRYPGEIYPFRTSGDGRTWQQAYLNALTRLDIAYHSFARAEQEWKHAQGNMEAASTGLYSATNELRIASLKAKSASGDLQSTILAMGDSAYGTSLALAAYGCVSRNHTALTSECGSMLEEVLAITEDLHDVHSLGKEAAGVHLSLMENLSKGNSILLPLETVLSKDIAAMTDALAMERETKMEISPVHGQAIYQSYCLRVKEAYQNLKPLVPSITLSVKGLYSLLIRLAQTASFHAGNLHKALEGLGESQEEKSQGINLSRSDLAVDATEFDDKERENGSESNGGQAKDFLSTADLSLEDNGWVSPPDSICSSSSESGITSTEASFPGSFNDPAEEIGPLSQDSSSKEILGYQSSAPAAQTDYQEIPPSGQSESNITELDDIDASSLNSATNQPSECLKAVVSPSDESVIGAPDSLLPVSKDSEERAVSRDEVSSLNKVKIKDEDREAPTNTGGRVGRGKNPYAMSVLRRVEMKLDGRDIADREISISEQVDYLLKQATSIDNLCNMYEVGYWKSSMHFHSAIPQPPVCGLSSTSNGEDDMAWQPFGREVWKLQPPNHINWLSSSTK</sequence>
<evidence type="ECO:0000256" key="11">
    <source>
        <dbReference type="SAM" id="Coils"/>
    </source>
</evidence>
<evidence type="ECO:0000256" key="10">
    <source>
        <dbReference type="ARBA" id="ARBA00048679"/>
    </source>
</evidence>
<dbReference type="InterPro" id="IPR000403">
    <property type="entry name" value="PI3/4_kinase_cat_dom"/>
</dbReference>
<evidence type="ECO:0000256" key="3">
    <source>
        <dbReference type="ARBA" id="ARBA00022527"/>
    </source>
</evidence>
<dbReference type="Proteomes" id="UP001187192">
    <property type="component" value="Unassembled WGS sequence"/>
</dbReference>
<keyword evidence="3" id="KW-0723">Serine/threonine-protein kinase</keyword>
<evidence type="ECO:0000256" key="4">
    <source>
        <dbReference type="ARBA" id="ARBA00022679"/>
    </source>
</evidence>
<dbReference type="CDD" id="cd05170">
    <property type="entry name" value="PIKKc_SMG1"/>
    <property type="match status" value="1"/>
</dbReference>
<dbReference type="PROSITE" id="PS50290">
    <property type="entry name" value="PI3_4_KINASE_3"/>
    <property type="match status" value="1"/>
</dbReference>
<dbReference type="InterPro" id="IPR014009">
    <property type="entry name" value="PIK_FAT"/>
</dbReference>
<dbReference type="PROSITE" id="PS51190">
    <property type="entry name" value="FATC"/>
    <property type="match status" value="1"/>
</dbReference>
<feature type="compositionally biased region" description="Low complexity" evidence="12">
    <location>
        <begin position="3586"/>
        <end position="3606"/>
    </location>
</feature>
<dbReference type="SMART" id="SM01345">
    <property type="entry name" value="Rapamycin_bind"/>
    <property type="match status" value="1"/>
</dbReference>
<dbReference type="GO" id="GO:0004674">
    <property type="term" value="F:protein serine/threonine kinase activity"/>
    <property type="evidence" value="ECO:0007669"/>
    <property type="project" value="UniProtKB-KW"/>
</dbReference>
<dbReference type="InterPro" id="IPR018936">
    <property type="entry name" value="PI3/4_kinase_CS"/>
</dbReference>
<evidence type="ECO:0000259" key="15">
    <source>
        <dbReference type="PROSITE" id="PS51190"/>
    </source>
</evidence>
<keyword evidence="5" id="KW-0547">Nucleotide-binding</keyword>
<protein>
    <recommendedName>
        <fullName evidence="2">non-specific serine/threonine protein kinase</fullName>
        <ecNumber evidence="2">2.7.11.1</ecNumber>
    </recommendedName>
</protein>
<dbReference type="PANTHER" id="PTHR11139">
    <property type="entry name" value="ATAXIA TELANGIECTASIA MUTATED ATM -RELATED"/>
    <property type="match status" value="1"/>
</dbReference>
<keyword evidence="11" id="KW-0175">Coiled coil</keyword>
<evidence type="ECO:0000256" key="7">
    <source>
        <dbReference type="ARBA" id="ARBA00022840"/>
    </source>
</evidence>
<feature type="region of interest" description="Disordered" evidence="12">
    <location>
        <begin position="2643"/>
        <end position="2665"/>
    </location>
</feature>
<dbReference type="GO" id="GO:0005524">
    <property type="term" value="F:ATP binding"/>
    <property type="evidence" value="ECO:0007669"/>
    <property type="project" value="UniProtKB-KW"/>
</dbReference>
<dbReference type="FunFam" id="3.30.1010.10:FF:000029">
    <property type="entry name" value="Serine/threonine-protein kinase SMG1"/>
    <property type="match status" value="1"/>
</dbReference>
<feature type="compositionally biased region" description="Basic and acidic residues" evidence="12">
    <location>
        <begin position="2656"/>
        <end position="2665"/>
    </location>
</feature>
<dbReference type="SUPFAM" id="SSF48371">
    <property type="entry name" value="ARM repeat"/>
    <property type="match status" value="1"/>
</dbReference>
<dbReference type="InterPro" id="IPR003152">
    <property type="entry name" value="FATC_dom"/>
</dbReference>
<evidence type="ECO:0000256" key="1">
    <source>
        <dbReference type="ARBA" id="ARBA00011031"/>
    </source>
</evidence>
<name>A0AA87ZPV2_FICCA</name>
<feature type="domain" description="FATC" evidence="15">
    <location>
        <begin position="3764"/>
        <end position="3828"/>
    </location>
</feature>
<evidence type="ECO:0000256" key="9">
    <source>
        <dbReference type="ARBA" id="ARBA00047899"/>
    </source>
</evidence>
<dbReference type="InterPro" id="IPR016024">
    <property type="entry name" value="ARM-type_fold"/>
</dbReference>
<dbReference type="InterPro" id="IPR031559">
    <property type="entry name" value="SMG1"/>
</dbReference>
<feature type="domain" description="FAT" evidence="14">
    <location>
        <begin position="1168"/>
        <end position="1793"/>
    </location>
</feature>
<dbReference type="SMART" id="SM00146">
    <property type="entry name" value="PI3Kc"/>
    <property type="match status" value="1"/>
</dbReference>
<dbReference type="SMART" id="SM01343">
    <property type="entry name" value="FATC"/>
    <property type="match status" value="1"/>
</dbReference>
<gene>
    <name evidence="16" type="ORF">TIFTF001_006869</name>
</gene>
<dbReference type="EC" id="2.7.11.1" evidence="2"/>
<dbReference type="InterPro" id="IPR036940">
    <property type="entry name" value="PI3/4_kinase_cat_sf"/>
</dbReference>
<dbReference type="GO" id="GO:0000184">
    <property type="term" value="P:nuclear-transcribed mRNA catabolic process, nonsense-mediated decay"/>
    <property type="evidence" value="ECO:0007669"/>
    <property type="project" value="UniProtKB-KW"/>
</dbReference>
<dbReference type="SUPFAM" id="SSF56112">
    <property type="entry name" value="Protein kinase-like (PK-like)"/>
    <property type="match status" value="1"/>
</dbReference>
<evidence type="ECO:0000313" key="16">
    <source>
        <dbReference type="EMBL" id="GMN37504.1"/>
    </source>
</evidence>
<keyword evidence="7" id="KW-0067">ATP-binding</keyword>
<organism evidence="16 17">
    <name type="scientific">Ficus carica</name>
    <name type="common">Common fig</name>
    <dbReference type="NCBI Taxonomy" id="3494"/>
    <lineage>
        <taxon>Eukaryota</taxon>
        <taxon>Viridiplantae</taxon>
        <taxon>Streptophyta</taxon>
        <taxon>Embryophyta</taxon>
        <taxon>Tracheophyta</taxon>
        <taxon>Spermatophyta</taxon>
        <taxon>Magnoliopsida</taxon>
        <taxon>eudicotyledons</taxon>
        <taxon>Gunneridae</taxon>
        <taxon>Pentapetalae</taxon>
        <taxon>rosids</taxon>
        <taxon>fabids</taxon>
        <taxon>Rosales</taxon>
        <taxon>Moraceae</taxon>
        <taxon>Ficeae</taxon>
        <taxon>Ficus</taxon>
    </lineage>
</organism>
<evidence type="ECO:0000256" key="2">
    <source>
        <dbReference type="ARBA" id="ARBA00012513"/>
    </source>
</evidence>
<keyword evidence="6" id="KW-0418">Kinase</keyword>
<dbReference type="EMBL" id="BTGU01000007">
    <property type="protein sequence ID" value="GMN37504.1"/>
    <property type="molecule type" value="Genomic_DNA"/>
</dbReference>